<dbReference type="EMBL" id="JAANNT010000037">
    <property type="protein sequence ID" value="NUV32080.1"/>
    <property type="molecule type" value="Genomic_DNA"/>
</dbReference>
<gene>
    <name evidence="1" type="ORF">G6W59_27945</name>
</gene>
<comment type="caution">
    <text evidence="1">The sequence shown here is derived from an EMBL/GenBank/DDBJ whole genome shotgun (WGS) entry which is preliminary data.</text>
</comment>
<evidence type="ECO:0000313" key="2">
    <source>
        <dbReference type="Proteomes" id="UP000540128"/>
    </source>
</evidence>
<sequence>MREDEVPESTQRHLEWKAEQIVAQYRSGFSLDRLSAIYEVPAAHLKLRLPQWLSTYGGRE</sequence>
<keyword evidence="2" id="KW-1185">Reference proteome</keyword>
<evidence type="ECO:0000313" key="1">
    <source>
        <dbReference type="EMBL" id="NUV32080.1"/>
    </source>
</evidence>
<dbReference type="Proteomes" id="UP000540128">
    <property type="component" value="Unassembled WGS sequence"/>
</dbReference>
<accession>A0A7Y6KK58</accession>
<evidence type="ECO:0008006" key="3">
    <source>
        <dbReference type="Google" id="ProtNLM"/>
    </source>
</evidence>
<organism evidence="1 2">
    <name type="scientific">Streptomyces odorifer</name>
    <dbReference type="NCBI Taxonomy" id="53450"/>
    <lineage>
        <taxon>Bacteria</taxon>
        <taxon>Bacillati</taxon>
        <taxon>Actinomycetota</taxon>
        <taxon>Actinomycetes</taxon>
        <taxon>Kitasatosporales</taxon>
        <taxon>Streptomycetaceae</taxon>
        <taxon>Streptomyces</taxon>
        <taxon>Streptomyces albidoflavus group</taxon>
    </lineage>
</organism>
<name>A0A7Y6KK58_9ACTN</name>
<protein>
    <recommendedName>
        <fullName evidence="3">HTH psq-type domain-containing protein</fullName>
    </recommendedName>
</protein>
<reference evidence="1 2" key="1">
    <citation type="submission" date="2020-03" db="EMBL/GenBank/DDBJ databases">
        <title>Complete genome sequence of sixteen Streptomyces strains facilitates identification of candidate genes involved in plant growth-promotion in grain legumes and cereals.</title>
        <authorList>
            <person name="Gopalakrishnan S."/>
            <person name="Thakur V."/>
            <person name="Saxena R."/>
            <person name="Vadlamudi S."/>
            <person name="Purohit S."/>
            <person name="Kumar V."/>
            <person name="Rathore A."/>
            <person name="Chitikineni A."/>
            <person name="Varshney R.K."/>
        </authorList>
    </citation>
    <scope>NUCLEOTIDE SEQUENCE [LARGE SCALE GENOMIC DNA]</scope>
    <source>
        <strain evidence="1 2">KAI-180</strain>
    </source>
</reference>
<proteinExistence type="predicted"/>
<dbReference type="AlphaFoldDB" id="A0A7Y6KK58"/>